<evidence type="ECO:0000313" key="1">
    <source>
        <dbReference type="EMBL" id="KAI7739862.1"/>
    </source>
</evidence>
<accession>A0AAD5CDC7</accession>
<name>A0AAD5CDC7_AMBAR</name>
<protein>
    <submittedName>
        <fullName evidence="1">Uncharacterized protein</fullName>
    </submittedName>
</protein>
<evidence type="ECO:0000313" key="2">
    <source>
        <dbReference type="Proteomes" id="UP001206925"/>
    </source>
</evidence>
<proteinExistence type="predicted"/>
<keyword evidence="2" id="KW-1185">Reference proteome</keyword>
<dbReference type="EMBL" id="JAMZMK010008558">
    <property type="protein sequence ID" value="KAI7739862.1"/>
    <property type="molecule type" value="Genomic_DNA"/>
</dbReference>
<comment type="caution">
    <text evidence="1">The sequence shown here is derived from an EMBL/GenBank/DDBJ whole genome shotgun (WGS) entry which is preliminary data.</text>
</comment>
<feature type="non-terminal residue" evidence="1">
    <location>
        <position position="1"/>
    </location>
</feature>
<sequence>MILLLRVKDSLRKTLHQRCSSDQIHCSLKNTKTKTNTNSSLTCSKDHG</sequence>
<gene>
    <name evidence="1" type="ORF">M8C21_020873</name>
</gene>
<dbReference type="Proteomes" id="UP001206925">
    <property type="component" value="Unassembled WGS sequence"/>
</dbReference>
<organism evidence="1 2">
    <name type="scientific">Ambrosia artemisiifolia</name>
    <name type="common">Common ragweed</name>
    <dbReference type="NCBI Taxonomy" id="4212"/>
    <lineage>
        <taxon>Eukaryota</taxon>
        <taxon>Viridiplantae</taxon>
        <taxon>Streptophyta</taxon>
        <taxon>Embryophyta</taxon>
        <taxon>Tracheophyta</taxon>
        <taxon>Spermatophyta</taxon>
        <taxon>Magnoliopsida</taxon>
        <taxon>eudicotyledons</taxon>
        <taxon>Gunneridae</taxon>
        <taxon>Pentapetalae</taxon>
        <taxon>asterids</taxon>
        <taxon>campanulids</taxon>
        <taxon>Asterales</taxon>
        <taxon>Asteraceae</taxon>
        <taxon>Asteroideae</taxon>
        <taxon>Heliantheae alliance</taxon>
        <taxon>Heliantheae</taxon>
        <taxon>Ambrosia</taxon>
    </lineage>
</organism>
<dbReference type="AlphaFoldDB" id="A0AAD5CDC7"/>
<reference evidence="1" key="1">
    <citation type="submission" date="2022-06" db="EMBL/GenBank/DDBJ databases">
        <title>Uncovering the hologenomic basis of an extraordinary plant invasion.</title>
        <authorList>
            <person name="Bieker V.C."/>
            <person name="Martin M.D."/>
            <person name="Gilbert T."/>
            <person name="Hodgins K."/>
            <person name="Battlay P."/>
            <person name="Petersen B."/>
            <person name="Wilson J."/>
        </authorList>
    </citation>
    <scope>NUCLEOTIDE SEQUENCE</scope>
    <source>
        <strain evidence="1">AA19_3_7</strain>
        <tissue evidence="1">Leaf</tissue>
    </source>
</reference>